<feature type="transmembrane region" description="Helical" evidence="1">
    <location>
        <begin position="43"/>
        <end position="63"/>
    </location>
</feature>
<reference evidence="2 3" key="1">
    <citation type="submission" date="2020-07" db="EMBL/GenBank/DDBJ databases">
        <title>Sequencing the genomes of 1000 actinobacteria strains.</title>
        <authorList>
            <person name="Klenk H.-P."/>
        </authorList>
    </citation>
    <scope>NUCLEOTIDE SEQUENCE [LARGE SCALE GENOMIC DNA]</scope>
    <source>
        <strain evidence="2 3">DSM 17380</strain>
    </source>
</reference>
<feature type="transmembrane region" description="Helical" evidence="1">
    <location>
        <begin position="14"/>
        <end position="31"/>
    </location>
</feature>
<protein>
    <submittedName>
        <fullName evidence="2">Putative flippase GtrA</fullName>
    </submittedName>
</protein>
<organism evidence="2 3">
    <name type="scientific">Leucobacter aridicollis</name>
    <dbReference type="NCBI Taxonomy" id="283878"/>
    <lineage>
        <taxon>Bacteria</taxon>
        <taxon>Bacillati</taxon>
        <taxon>Actinomycetota</taxon>
        <taxon>Actinomycetes</taxon>
        <taxon>Micrococcales</taxon>
        <taxon>Microbacteriaceae</taxon>
        <taxon>Leucobacter</taxon>
    </lineage>
</organism>
<comment type="caution">
    <text evidence="2">The sequence shown here is derived from an EMBL/GenBank/DDBJ whole genome shotgun (WGS) entry which is preliminary data.</text>
</comment>
<keyword evidence="1" id="KW-0472">Membrane</keyword>
<evidence type="ECO:0000256" key="1">
    <source>
        <dbReference type="SAM" id="Phobius"/>
    </source>
</evidence>
<dbReference type="RefSeq" id="WP_185987333.1">
    <property type="nucleotide sequence ID" value="NZ_BAAALZ010000001.1"/>
</dbReference>
<proteinExistence type="predicted"/>
<dbReference type="Proteomes" id="UP000586095">
    <property type="component" value="Unassembled WGS sequence"/>
</dbReference>
<dbReference type="EMBL" id="JACCBD010000001">
    <property type="protein sequence ID" value="NYD27415.1"/>
    <property type="molecule type" value="Genomic_DNA"/>
</dbReference>
<evidence type="ECO:0000313" key="3">
    <source>
        <dbReference type="Proteomes" id="UP000586095"/>
    </source>
</evidence>
<accession>A0A852R7K0</accession>
<gene>
    <name evidence="2" type="ORF">BJ960_002218</name>
</gene>
<name>A0A852R7K0_9MICO</name>
<dbReference type="AlphaFoldDB" id="A0A852R7K0"/>
<keyword evidence="3" id="KW-1185">Reference proteome</keyword>
<feature type="transmembrane region" description="Helical" evidence="1">
    <location>
        <begin position="75"/>
        <end position="100"/>
    </location>
</feature>
<sequence length="115" mass="12810">MLITELSRDQLSEFAGLLVTLLIFFSIDAKFRFRRRDASQKTLFRVSSIVGGLAAVTALAVVWVELFLPEDNKMIHVLVYFVPASLAIIAAFVLSVEVIFMRKSGRESNDASQEG</sequence>
<keyword evidence="1" id="KW-1133">Transmembrane helix</keyword>
<keyword evidence="1" id="KW-0812">Transmembrane</keyword>
<evidence type="ECO:0000313" key="2">
    <source>
        <dbReference type="EMBL" id="NYD27415.1"/>
    </source>
</evidence>